<gene>
    <name evidence="1" type="ORF">METZ01_LOCUS238859</name>
</gene>
<reference evidence="1" key="1">
    <citation type="submission" date="2018-05" db="EMBL/GenBank/DDBJ databases">
        <authorList>
            <person name="Lanie J.A."/>
            <person name="Ng W.-L."/>
            <person name="Kazmierczak K.M."/>
            <person name="Andrzejewski T.M."/>
            <person name="Davidsen T.M."/>
            <person name="Wayne K.J."/>
            <person name="Tettelin H."/>
            <person name="Glass J.I."/>
            <person name="Rusch D."/>
            <person name="Podicherti R."/>
            <person name="Tsui H.-C.T."/>
            <person name="Winkler M.E."/>
        </authorList>
    </citation>
    <scope>NUCLEOTIDE SEQUENCE</scope>
</reference>
<dbReference type="AlphaFoldDB" id="A0A382HFZ1"/>
<dbReference type="EMBL" id="UINC01060950">
    <property type="protein sequence ID" value="SVB86005.1"/>
    <property type="molecule type" value="Genomic_DNA"/>
</dbReference>
<name>A0A382HFZ1_9ZZZZ</name>
<accession>A0A382HFZ1</accession>
<organism evidence="1">
    <name type="scientific">marine metagenome</name>
    <dbReference type="NCBI Taxonomy" id="408172"/>
    <lineage>
        <taxon>unclassified sequences</taxon>
        <taxon>metagenomes</taxon>
        <taxon>ecological metagenomes</taxon>
    </lineage>
</organism>
<protein>
    <submittedName>
        <fullName evidence="1">Uncharacterized protein</fullName>
    </submittedName>
</protein>
<evidence type="ECO:0000313" key="1">
    <source>
        <dbReference type="EMBL" id="SVB86005.1"/>
    </source>
</evidence>
<proteinExistence type="predicted"/>
<sequence>MSSWTKTDSAAGAPLWAATMLNVAPSSANRTSLYENASADTFISGATHGLFNYDATETQSGKVAHSGWVLKTTGSGGRANRVSYTTLVCQTSN</sequence>